<proteinExistence type="inferred from homology"/>
<keyword evidence="7" id="KW-1185">Reference proteome</keyword>
<dbReference type="CDD" id="cd00085">
    <property type="entry name" value="HNHc"/>
    <property type="match status" value="1"/>
</dbReference>
<evidence type="ECO:0000256" key="3">
    <source>
        <dbReference type="ARBA" id="ARBA00038412"/>
    </source>
</evidence>
<dbReference type="GO" id="GO:0004519">
    <property type="term" value="F:endonuclease activity"/>
    <property type="evidence" value="ECO:0007669"/>
    <property type="project" value="UniProtKB-KW"/>
</dbReference>
<name>A0A927IM28_9BURK</name>
<dbReference type="InterPro" id="IPR003615">
    <property type="entry name" value="HNH_nuc"/>
</dbReference>
<dbReference type="Pfam" id="PF01844">
    <property type="entry name" value="HNH"/>
    <property type="match status" value="1"/>
</dbReference>
<dbReference type="GO" id="GO:0005829">
    <property type="term" value="C:cytosol"/>
    <property type="evidence" value="ECO:0007669"/>
    <property type="project" value="TreeGrafter"/>
</dbReference>
<dbReference type="PANTHER" id="PTHR41286">
    <property type="entry name" value="HNH NUCLEASE YAJD-RELATED"/>
    <property type="match status" value="1"/>
</dbReference>
<evidence type="ECO:0000256" key="1">
    <source>
        <dbReference type="ARBA" id="ARBA00022722"/>
    </source>
</evidence>
<evidence type="ECO:0000313" key="7">
    <source>
        <dbReference type="Proteomes" id="UP000647424"/>
    </source>
</evidence>
<feature type="domain" description="HNH nuclease" evidence="5">
    <location>
        <begin position="56"/>
        <end position="110"/>
    </location>
</feature>
<gene>
    <name evidence="6" type="ORF">IC609_12345</name>
</gene>
<dbReference type="GO" id="GO:0008270">
    <property type="term" value="F:zinc ion binding"/>
    <property type="evidence" value="ECO:0007669"/>
    <property type="project" value="InterPro"/>
</dbReference>
<evidence type="ECO:0000256" key="2">
    <source>
        <dbReference type="ARBA" id="ARBA00022801"/>
    </source>
</evidence>
<dbReference type="PANTHER" id="PTHR41286:SF1">
    <property type="entry name" value="HNH NUCLEASE YAJD-RELATED"/>
    <property type="match status" value="1"/>
</dbReference>
<evidence type="ECO:0000313" key="6">
    <source>
        <dbReference type="EMBL" id="MBD8051338.1"/>
    </source>
</evidence>
<dbReference type="GO" id="GO:0016787">
    <property type="term" value="F:hydrolase activity"/>
    <property type="evidence" value="ECO:0007669"/>
    <property type="project" value="UniProtKB-KW"/>
</dbReference>
<accession>A0A927IM28</accession>
<comment type="similarity">
    <text evidence="3">Belongs to the HNH nuclease family.</text>
</comment>
<evidence type="ECO:0000259" key="5">
    <source>
        <dbReference type="SMART" id="SM00507"/>
    </source>
</evidence>
<protein>
    <recommendedName>
        <fullName evidence="4">Putative HNH nuclease YajD</fullName>
    </recommendedName>
</protein>
<organism evidence="6 7">
    <name type="scientific">Limnohabitans radicicola</name>
    <dbReference type="NCBI Taxonomy" id="2771427"/>
    <lineage>
        <taxon>Bacteria</taxon>
        <taxon>Pseudomonadati</taxon>
        <taxon>Pseudomonadota</taxon>
        <taxon>Betaproteobacteria</taxon>
        <taxon>Burkholderiales</taxon>
        <taxon>Comamonadaceae</taxon>
        <taxon>Limnohabitans</taxon>
    </lineage>
</organism>
<dbReference type="GO" id="GO:0003676">
    <property type="term" value="F:nucleic acid binding"/>
    <property type="evidence" value="ECO:0007669"/>
    <property type="project" value="InterPro"/>
</dbReference>
<dbReference type="Proteomes" id="UP000647424">
    <property type="component" value="Unassembled WGS sequence"/>
</dbReference>
<dbReference type="Gene3D" id="1.10.30.50">
    <property type="match status" value="1"/>
</dbReference>
<keyword evidence="2" id="KW-0378">Hydrolase</keyword>
<dbReference type="SMART" id="SM00507">
    <property type="entry name" value="HNHc"/>
    <property type="match status" value="1"/>
</dbReference>
<evidence type="ECO:0000256" key="4">
    <source>
        <dbReference type="ARBA" id="ARBA00040194"/>
    </source>
</evidence>
<comment type="caution">
    <text evidence="6">The sequence shown here is derived from an EMBL/GenBank/DDBJ whole genome shotgun (WGS) entry which is preliminary data.</text>
</comment>
<sequence>MPIKAPTPCRHPGCPATVSEPGYCEQHKGVSHRDYGRARRGFDIEVTFYQSTRWRALRATVLREQPLCRLCHEQGVLQAAKVVDHITPIKQGGARFDRSNLQSLCVSCHNAKTAKERSSG</sequence>
<dbReference type="AlphaFoldDB" id="A0A927IM28"/>
<keyword evidence="1" id="KW-0540">Nuclease</keyword>
<dbReference type="InterPro" id="IPR002711">
    <property type="entry name" value="HNH"/>
</dbReference>
<keyword evidence="6" id="KW-0255">Endonuclease</keyword>
<dbReference type="EMBL" id="JACYFT010000002">
    <property type="protein sequence ID" value="MBD8051338.1"/>
    <property type="molecule type" value="Genomic_DNA"/>
</dbReference>
<reference evidence="6" key="1">
    <citation type="submission" date="2020-09" db="EMBL/GenBank/DDBJ databases">
        <title>Genome seq and assembly of Limnohabitants sp.</title>
        <authorList>
            <person name="Chhetri G."/>
        </authorList>
    </citation>
    <scope>NUCLEOTIDE SEQUENCE</scope>
    <source>
        <strain evidence="6">JUR4</strain>
    </source>
</reference>